<feature type="coiled-coil region" evidence="1">
    <location>
        <begin position="104"/>
        <end position="167"/>
    </location>
</feature>
<feature type="region of interest" description="Disordered" evidence="2">
    <location>
        <begin position="810"/>
        <end position="886"/>
    </location>
</feature>
<evidence type="ECO:0000313" key="3">
    <source>
        <dbReference type="EMBL" id="CEM33451.1"/>
    </source>
</evidence>
<feature type="compositionally biased region" description="Basic and acidic residues" evidence="2">
    <location>
        <begin position="695"/>
        <end position="706"/>
    </location>
</feature>
<dbReference type="GO" id="GO:0060271">
    <property type="term" value="P:cilium assembly"/>
    <property type="evidence" value="ECO:0007669"/>
    <property type="project" value="TreeGrafter"/>
</dbReference>
<feature type="region of interest" description="Disordered" evidence="2">
    <location>
        <begin position="553"/>
        <end position="650"/>
    </location>
</feature>
<feature type="compositionally biased region" description="Basic and acidic residues" evidence="2">
    <location>
        <begin position="604"/>
        <end position="614"/>
    </location>
</feature>
<keyword evidence="1" id="KW-0175">Coiled coil</keyword>
<organism evidence="3">
    <name type="scientific">Chromera velia CCMP2878</name>
    <dbReference type="NCBI Taxonomy" id="1169474"/>
    <lineage>
        <taxon>Eukaryota</taxon>
        <taxon>Sar</taxon>
        <taxon>Alveolata</taxon>
        <taxon>Colpodellida</taxon>
        <taxon>Chromeraceae</taxon>
        <taxon>Chromera</taxon>
    </lineage>
</organism>
<dbReference type="GO" id="GO:0034451">
    <property type="term" value="C:centriolar satellite"/>
    <property type="evidence" value="ECO:0007669"/>
    <property type="project" value="TreeGrafter"/>
</dbReference>
<feature type="region of interest" description="Disordered" evidence="2">
    <location>
        <begin position="675"/>
        <end position="711"/>
    </location>
</feature>
<proteinExistence type="predicted"/>
<feature type="compositionally biased region" description="Low complexity" evidence="2">
    <location>
        <begin position="561"/>
        <end position="579"/>
    </location>
</feature>
<feature type="compositionally biased region" description="Gly residues" evidence="2">
    <location>
        <begin position="1016"/>
        <end position="1030"/>
    </location>
</feature>
<dbReference type="Gene3D" id="1.10.287.1490">
    <property type="match status" value="1"/>
</dbReference>
<feature type="region of interest" description="Disordered" evidence="2">
    <location>
        <begin position="1"/>
        <end position="25"/>
    </location>
</feature>
<dbReference type="EMBL" id="CDMZ01001494">
    <property type="protein sequence ID" value="CEM33451.1"/>
    <property type="molecule type" value="Genomic_DNA"/>
</dbReference>
<gene>
    <name evidence="3" type="ORF">Cvel_23140</name>
</gene>
<feature type="compositionally biased region" description="Polar residues" evidence="2">
    <location>
        <begin position="1"/>
        <end position="17"/>
    </location>
</feature>
<feature type="compositionally biased region" description="Low complexity" evidence="2">
    <location>
        <begin position="675"/>
        <end position="685"/>
    </location>
</feature>
<feature type="coiled-coil region" evidence="1">
    <location>
        <begin position="257"/>
        <end position="365"/>
    </location>
</feature>
<sequence>MMSRSMNASMLNASTSLKDSRHQERLLQKEREYREAWEGQYLELEEQLTRKEEEVRSLTANLNRLQEDFNYNLGLIAERDAELEKYDKAFNAISSGVNEKDKEMAVMKLQVTTLQEKLQAEQNAHAEDSERFRQRLETLTADLAKQRSDHEREMRKKQETFDNFKMETRRQVMLKSEELDGRRKEELLKFEEESRLLRREIADLCGQRELLQSSLRAREAQIGELEARVSSLCGECEEGREAVGVAREEGRRLAVLLSDSESRVRTLEREREESEEEKRSLKARLQGTTKHCEALESMWQDAQRELNTLRAQRDALGREVERWKERHVEDLERAQEKSRAFEREIEKIQLEAQEQRKMLTRESEDKVLAVAEQHARREEAVSEEHAKRLKDAAAVHEESVSRLILERDRREEEMRRRFEEERKNREKEAACLSEELGSLKETLQDERQRHRATAHALEAERIEARAEALRTADLVGRVEGEARSLPGVKREAESLRTEVAGLEERLEASEAEKRLAAQREAEAKEEAAAAGMRYETHIAELKAEVARLKALSALPPPSTTSPPALTAPAQQSQALAAPLFPGDMGPARLLTPPSFSPSLIGGKGETEKEDKTAGEGKGIPRIIAPPSSSSPRGEVDLGGPASSSLVQVDMRRMLEDTKRQVAVLAAERASLLQTLQQQQQQQSSGQTGGGDDGSAVEREQERDKQNKNSLSMLTAEVQRLQSERSQLMEISNRLKAEVDEQKRQVASLVLKDQQRDREKEREREQMNKLPVQGHETVPPVRSSLYVQMAAQPRTLPFSSTQQTQHWPLTAAPRGPSGARANLPGERAGFSPPKQASCASHTVSAARAREGRLSVNSPPREGPVKIRALPPVGGAGRGSGGTDEAEKGKQLCSMWPSLEDVDNGGDGTERRSIREKLAAARSALESFSLSPPARAGGVPERDRQMLACLGGEGPGASGSAALGGGGPARGGVVSLSPATAALRRSGEDTAEKIRAIQERRRDLLANRSERLQLLHTGGIGEAGGEPLGGVGESRPSRTFSPPTRRNPWR</sequence>
<dbReference type="InterPro" id="IPR042481">
    <property type="entry name" value="CCDC57"/>
</dbReference>
<dbReference type="PANTHER" id="PTHR46725:SF1">
    <property type="entry name" value="COILED-COIL DOMAIN-CONTAINING PROTEIN 57"/>
    <property type="match status" value="1"/>
</dbReference>
<reference evidence="3" key="1">
    <citation type="submission" date="2014-11" db="EMBL/GenBank/DDBJ databases">
        <authorList>
            <person name="Otto D Thomas"/>
            <person name="Naeem Raeece"/>
        </authorList>
    </citation>
    <scope>NUCLEOTIDE SEQUENCE</scope>
</reference>
<dbReference type="VEuPathDB" id="CryptoDB:Cvel_23140"/>
<dbReference type="AlphaFoldDB" id="A0A0G4GSJ8"/>
<feature type="region of interest" description="Disordered" evidence="2">
    <location>
        <begin position="1014"/>
        <end position="1048"/>
    </location>
</feature>
<feature type="compositionally biased region" description="Low complexity" evidence="2">
    <location>
        <begin position="619"/>
        <end position="632"/>
    </location>
</feature>
<feature type="compositionally biased region" description="Low complexity" evidence="2">
    <location>
        <begin position="1031"/>
        <end position="1048"/>
    </location>
</feature>
<evidence type="ECO:0000256" key="2">
    <source>
        <dbReference type="SAM" id="MobiDB-lite"/>
    </source>
</evidence>
<feature type="coiled-coil region" evidence="1">
    <location>
        <begin position="27"/>
        <end position="68"/>
    </location>
</feature>
<feature type="coiled-coil region" evidence="1">
    <location>
        <begin position="415"/>
        <end position="528"/>
    </location>
</feature>
<dbReference type="GO" id="GO:0005876">
    <property type="term" value="C:spindle microtubule"/>
    <property type="evidence" value="ECO:0007669"/>
    <property type="project" value="TreeGrafter"/>
</dbReference>
<accession>A0A0G4GSJ8</accession>
<dbReference type="GO" id="GO:0007020">
    <property type="term" value="P:microtubule nucleation"/>
    <property type="evidence" value="ECO:0007669"/>
    <property type="project" value="TreeGrafter"/>
</dbReference>
<protein>
    <submittedName>
        <fullName evidence="3">Uncharacterized protein</fullName>
    </submittedName>
</protein>
<dbReference type="PANTHER" id="PTHR46725">
    <property type="entry name" value="COILED-COIL DOMAIN-CONTAINING PROTEIN 57"/>
    <property type="match status" value="1"/>
</dbReference>
<dbReference type="GO" id="GO:0045931">
    <property type="term" value="P:positive regulation of mitotic cell cycle"/>
    <property type="evidence" value="ECO:0007669"/>
    <property type="project" value="TreeGrafter"/>
</dbReference>
<name>A0A0G4GSJ8_9ALVE</name>
<evidence type="ECO:0000256" key="1">
    <source>
        <dbReference type="SAM" id="Coils"/>
    </source>
</evidence>